<sequence length="255" mass="28172">MASSGRYVTQVGVRGALLLLGFAGSLWSFFAFPSFWRAVPARSVIESIIAGQHFKPGVLTSVLVNIDREARQTLNHPALERAEALIKLRIAEKTIQRQSLEESERELTAAEQKTKLSLCLNPSDAYLWLMLYWGSNLQNGFEERSLAYLHQSYDLAATEGWIALRRNKLALAILAQLNESLQEKVVSEFAALVNSGFTDSASANIATVGWAHRDRLLASLSQVDINSRETFARALAYDGISVSVPGVEISGFSRR</sequence>
<protein>
    <submittedName>
        <fullName evidence="2">Uncharacterized protein</fullName>
    </submittedName>
</protein>
<evidence type="ECO:0000313" key="3">
    <source>
        <dbReference type="Proteomes" id="UP000183174"/>
    </source>
</evidence>
<evidence type="ECO:0000256" key="1">
    <source>
        <dbReference type="SAM" id="Phobius"/>
    </source>
</evidence>
<keyword evidence="1" id="KW-1133">Transmembrane helix</keyword>
<name>A0A1C3WTE9_9BRAD</name>
<evidence type="ECO:0000313" key="2">
    <source>
        <dbReference type="EMBL" id="SCB43185.1"/>
    </source>
</evidence>
<feature type="transmembrane region" description="Helical" evidence="1">
    <location>
        <begin position="12"/>
        <end position="36"/>
    </location>
</feature>
<keyword evidence="1" id="KW-0812">Transmembrane</keyword>
<dbReference type="Proteomes" id="UP000183174">
    <property type="component" value="Unassembled WGS sequence"/>
</dbReference>
<reference evidence="2 3" key="1">
    <citation type="submission" date="2016-08" db="EMBL/GenBank/DDBJ databases">
        <authorList>
            <person name="Seilhamer J.J."/>
        </authorList>
    </citation>
    <scope>NUCLEOTIDE SEQUENCE [LARGE SCALE GENOMIC DNA]</scope>
    <source>
        <strain evidence="2 3">CCBAU 10071</strain>
    </source>
</reference>
<organism evidence="2 3">
    <name type="scientific">Bradyrhizobium yuanmingense</name>
    <dbReference type="NCBI Taxonomy" id="108015"/>
    <lineage>
        <taxon>Bacteria</taxon>
        <taxon>Pseudomonadati</taxon>
        <taxon>Pseudomonadota</taxon>
        <taxon>Alphaproteobacteria</taxon>
        <taxon>Hyphomicrobiales</taxon>
        <taxon>Nitrobacteraceae</taxon>
        <taxon>Bradyrhizobium</taxon>
    </lineage>
</organism>
<proteinExistence type="predicted"/>
<keyword evidence="1" id="KW-0472">Membrane</keyword>
<gene>
    <name evidence="2" type="ORF">GA0061099_1007219</name>
</gene>
<dbReference type="AlphaFoldDB" id="A0A1C3WTE9"/>
<accession>A0A1C3WTE9</accession>
<dbReference type="EMBL" id="FMAE01000007">
    <property type="protein sequence ID" value="SCB43185.1"/>
    <property type="molecule type" value="Genomic_DNA"/>
</dbReference>